<dbReference type="EMBL" id="QKYT01000404">
    <property type="protein sequence ID" value="RIA85789.1"/>
    <property type="molecule type" value="Genomic_DNA"/>
</dbReference>
<dbReference type="OrthoDB" id="2378616at2759"/>
<gene>
    <name evidence="1" type="ORF">C1645_830272</name>
</gene>
<dbReference type="STRING" id="658196.A0A397SLM1"/>
<proteinExistence type="predicted"/>
<name>A0A397SLM1_9GLOM</name>
<evidence type="ECO:0008006" key="3">
    <source>
        <dbReference type="Google" id="ProtNLM"/>
    </source>
</evidence>
<accession>A0A397SLM1</accession>
<evidence type="ECO:0000313" key="2">
    <source>
        <dbReference type="Proteomes" id="UP000265703"/>
    </source>
</evidence>
<reference evidence="1 2" key="1">
    <citation type="submission" date="2018-06" db="EMBL/GenBank/DDBJ databases">
        <title>Comparative genomics reveals the genomic features of Rhizophagus irregularis, R. cerebriforme, R. diaphanum and Gigaspora rosea, and their symbiotic lifestyle signature.</title>
        <authorList>
            <person name="Morin E."/>
            <person name="San Clemente H."/>
            <person name="Chen E.C.H."/>
            <person name="De La Providencia I."/>
            <person name="Hainaut M."/>
            <person name="Kuo A."/>
            <person name="Kohler A."/>
            <person name="Murat C."/>
            <person name="Tang N."/>
            <person name="Roy S."/>
            <person name="Loubradou J."/>
            <person name="Henrissat B."/>
            <person name="Grigoriev I.V."/>
            <person name="Corradi N."/>
            <person name="Roux C."/>
            <person name="Martin F.M."/>
        </authorList>
    </citation>
    <scope>NUCLEOTIDE SEQUENCE [LARGE SCALE GENOMIC DNA]</scope>
    <source>
        <strain evidence="1 2">DAOM 227022</strain>
    </source>
</reference>
<evidence type="ECO:0000313" key="1">
    <source>
        <dbReference type="EMBL" id="RIA85789.1"/>
    </source>
</evidence>
<sequence length="113" mass="13464">MSITTKSRAKLLEYYNKTNDACIIVTILDSRFKMDYYNDEIWNDDQRKEICEKFLKFYNTDYSLNSNLIPSRNLVNENLIISQIFKKRHVNEVNEFQVYFLSSTCDANVDPLQ</sequence>
<dbReference type="AlphaFoldDB" id="A0A397SLM1"/>
<organism evidence="1 2">
    <name type="scientific">Glomus cerebriforme</name>
    <dbReference type="NCBI Taxonomy" id="658196"/>
    <lineage>
        <taxon>Eukaryota</taxon>
        <taxon>Fungi</taxon>
        <taxon>Fungi incertae sedis</taxon>
        <taxon>Mucoromycota</taxon>
        <taxon>Glomeromycotina</taxon>
        <taxon>Glomeromycetes</taxon>
        <taxon>Glomerales</taxon>
        <taxon>Glomeraceae</taxon>
        <taxon>Glomus</taxon>
    </lineage>
</organism>
<keyword evidence="2" id="KW-1185">Reference proteome</keyword>
<dbReference type="Proteomes" id="UP000265703">
    <property type="component" value="Unassembled WGS sequence"/>
</dbReference>
<protein>
    <recommendedName>
        <fullName evidence="3">hAT-like transposase RNase-H fold domain-containing protein</fullName>
    </recommendedName>
</protein>
<comment type="caution">
    <text evidence="1">The sequence shown here is derived from an EMBL/GenBank/DDBJ whole genome shotgun (WGS) entry which is preliminary data.</text>
</comment>